<dbReference type="SUPFAM" id="SSF81296">
    <property type="entry name" value="E set domains"/>
    <property type="match status" value="2"/>
</dbReference>
<dbReference type="PANTHER" id="PTHR11188">
    <property type="entry name" value="ARRESTIN DOMAIN CONTAINING PROTEIN"/>
    <property type="match status" value="1"/>
</dbReference>
<proteinExistence type="inferred from homology"/>
<evidence type="ECO:0000256" key="2">
    <source>
        <dbReference type="SAM" id="MobiDB-lite"/>
    </source>
</evidence>
<evidence type="ECO:0000256" key="1">
    <source>
        <dbReference type="ARBA" id="ARBA00005298"/>
    </source>
</evidence>
<feature type="region of interest" description="Disordered" evidence="2">
    <location>
        <begin position="1"/>
        <end position="60"/>
    </location>
</feature>
<dbReference type="AlphaFoldDB" id="A0AAE0YKG4"/>
<name>A0AAE0YKG4_9GAST</name>
<dbReference type="InterPro" id="IPR011022">
    <property type="entry name" value="Arrestin_C-like"/>
</dbReference>
<dbReference type="InterPro" id="IPR050357">
    <property type="entry name" value="Arrestin_domain-protein"/>
</dbReference>
<gene>
    <name evidence="4" type="ORF">RRG08_018215</name>
</gene>
<keyword evidence="5" id="KW-1185">Reference proteome</keyword>
<dbReference type="InterPro" id="IPR014752">
    <property type="entry name" value="Arrestin-like_C"/>
</dbReference>
<dbReference type="Pfam" id="PF00339">
    <property type="entry name" value="Arrestin_N"/>
    <property type="match status" value="1"/>
</dbReference>
<dbReference type="Pfam" id="PF02752">
    <property type="entry name" value="Arrestin_C"/>
    <property type="match status" value="1"/>
</dbReference>
<dbReference type="Proteomes" id="UP001283361">
    <property type="component" value="Unassembled WGS sequence"/>
</dbReference>
<dbReference type="PANTHER" id="PTHR11188:SF17">
    <property type="entry name" value="FI21816P1"/>
    <property type="match status" value="1"/>
</dbReference>
<feature type="domain" description="Arrestin C-terminal-like" evidence="3">
    <location>
        <begin position="483"/>
        <end position="622"/>
    </location>
</feature>
<feature type="region of interest" description="Disordered" evidence="2">
    <location>
        <begin position="216"/>
        <end position="269"/>
    </location>
</feature>
<comment type="similarity">
    <text evidence="1">Belongs to the arrestin family.</text>
</comment>
<feature type="compositionally biased region" description="Polar residues" evidence="2">
    <location>
        <begin position="1"/>
        <end position="23"/>
    </location>
</feature>
<comment type="caution">
    <text evidence="4">The sequence shown here is derived from an EMBL/GenBank/DDBJ whole genome shotgun (WGS) entry which is preliminary data.</text>
</comment>
<evidence type="ECO:0000313" key="4">
    <source>
        <dbReference type="EMBL" id="KAK3748373.1"/>
    </source>
</evidence>
<dbReference type="GO" id="GO:0015031">
    <property type="term" value="P:protein transport"/>
    <property type="evidence" value="ECO:0007669"/>
    <property type="project" value="TreeGrafter"/>
</dbReference>
<dbReference type="SMART" id="SM01017">
    <property type="entry name" value="Arrestin_C"/>
    <property type="match status" value="1"/>
</dbReference>
<evidence type="ECO:0000259" key="3">
    <source>
        <dbReference type="SMART" id="SM01017"/>
    </source>
</evidence>
<dbReference type="InterPro" id="IPR011021">
    <property type="entry name" value="Arrestin-like_N"/>
</dbReference>
<protein>
    <recommendedName>
        <fullName evidence="3">Arrestin C-terminal-like domain-containing protein</fullName>
    </recommendedName>
</protein>
<sequence>MKDNIKTTTVRNQRNPSNDPTSQNKKDNEEYGQTKASFDNPAYRPFDSLPYTDFTSPEDRDTPIFTGNHLIHPKKVTDSHLVFRNAGTSKFNSYNKSNGYSVNFNGRRKKSARNPYYHDNYSSYKNGTVQNYIGRRMGPHHKYATTRHSPILAYNGSRLGLANGEIRKSQSLGRSSAHLLHHSAPAVLIPTPVVYSHAPFFQTPITNVGIDNPMILQPNRVPNGIPPSPRHHRHSDGERGDSDSENESRRESQGTSERNSRSGAVINFLRHPKNGRLTNKKETCVSFFDIETDKVSSYIYRPGEEVSGVVTLIIQNTVEIRFVELVVTGRGHIVFRQPEGKAGSMSGKLGRSTKETYLYKRTHLIGSGDDAWSSLLTPGTYSSKFRVKLPEGLPSSLRHDDVTNGMSMDISYSLKVRICDDPGPSASVRSRTSTRSQGNRQIVRIVMAKQINFNVQRSFDLSMVPGAAAPFSHTEQLFMSCAHTEAAVVTVNLDRSVFLAGDDVKLLLTTSLPSGQRIKEIVCSLQEHVTLDPRREPIIILLTRMLRKDPGQLTGRPTDQEPSGAQEALEVTIPTQTDLVSPFSLGSSKTRIEYFLEISLKFSRSGGKLAFKVPLTIGPCAEPIYAEKTSSRKIVPVFNRPTRFPYFTSPTTAQPQPTRSQSARIIVSQESLNTSKNVQSKYSNNCLSRLFLCCASTTG</sequence>
<dbReference type="GO" id="GO:0005737">
    <property type="term" value="C:cytoplasm"/>
    <property type="evidence" value="ECO:0007669"/>
    <property type="project" value="TreeGrafter"/>
</dbReference>
<accession>A0AAE0YKG4</accession>
<dbReference type="Gene3D" id="2.60.40.640">
    <property type="match status" value="2"/>
</dbReference>
<feature type="compositionally biased region" description="Basic and acidic residues" evidence="2">
    <location>
        <begin position="235"/>
        <end position="252"/>
    </location>
</feature>
<organism evidence="4 5">
    <name type="scientific">Elysia crispata</name>
    <name type="common">lettuce slug</name>
    <dbReference type="NCBI Taxonomy" id="231223"/>
    <lineage>
        <taxon>Eukaryota</taxon>
        <taxon>Metazoa</taxon>
        <taxon>Spiralia</taxon>
        <taxon>Lophotrochozoa</taxon>
        <taxon>Mollusca</taxon>
        <taxon>Gastropoda</taxon>
        <taxon>Heterobranchia</taxon>
        <taxon>Euthyneura</taxon>
        <taxon>Panpulmonata</taxon>
        <taxon>Sacoglossa</taxon>
        <taxon>Placobranchoidea</taxon>
        <taxon>Plakobranchidae</taxon>
        <taxon>Elysia</taxon>
    </lineage>
</organism>
<reference evidence="4" key="1">
    <citation type="journal article" date="2023" name="G3 (Bethesda)">
        <title>A reference genome for the long-term kleptoplast-retaining sea slug Elysia crispata morphotype clarki.</title>
        <authorList>
            <person name="Eastman K.E."/>
            <person name="Pendleton A.L."/>
            <person name="Shaikh M.A."/>
            <person name="Suttiyut T."/>
            <person name="Ogas R."/>
            <person name="Tomko P."/>
            <person name="Gavelis G."/>
            <person name="Widhalm J.R."/>
            <person name="Wisecaver J.H."/>
        </authorList>
    </citation>
    <scope>NUCLEOTIDE SEQUENCE</scope>
    <source>
        <strain evidence="4">ECLA1</strain>
    </source>
</reference>
<dbReference type="InterPro" id="IPR014756">
    <property type="entry name" value="Ig_E-set"/>
</dbReference>
<evidence type="ECO:0000313" key="5">
    <source>
        <dbReference type="Proteomes" id="UP001283361"/>
    </source>
</evidence>
<dbReference type="EMBL" id="JAWDGP010006027">
    <property type="protein sequence ID" value="KAK3748373.1"/>
    <property type="molecule type" value="Genomic_DNA"/>
</dbReference>